<dbReference type="Gene3D" id="2.40.30.170">
    <property type="match status" value="1"/>
</dbReference>
<dbReference type="Pfam" id="PF25967">
    <property type="entry name" value="RND-MFP_C"/>
    <property type="match status" value="1"/>
</dbReference>
<organism evidence="9 10">
    <name type="scientific">Pedobacter metabolipauper</name>
    <dbReference type="NCBI Taxonomy" id="425513"/>
    <lineage>
        <taxon>Bacteria</taxon>
        <taxon>Pseudomonadati</taxon>
        <taxon>Bacteroidota</taxon>
        <taxon>Sphingobacteriia</taxon>
        <taxon>Sphingobacteriales</taxon>
        <taxon>Sphingobacteriaceae</taxon>
        <taxon>Pedobacter</taxon>
    </lineage>
</organism>
<dbReference type="GO" id="GO:0046677">
    <property type="term" value="P:response to antibiotic"/>
    <property type="evidence" value="ECO:0007669"/>
    <property type="project" value="TreeGrafter"/>
</dbReference>
<dbReference type="Pfam" id="PF25944">
    <property type="entry name" value="Beta-barrel_RND"/>
    <property type="match status" value="1"/>
</dbReference>
<dbReference type="Pfam" id="PF25917">
    <property type="entry name" value="BSH_RND"/>
    <property type="match status" value="1"/>
</dbReference>
<feature type="region of interest" description="Disordered" evidence="4">
    <location>
        <begin position="371"/>
        <end position="392"/>
    </location>
</feature>
<evidence type="ECO:0000259" key="8">
    <source>
        <dbReference type="Pfam" id="PF25967"/>
    </source>
</evidence>
<proteinExistence type="inferred from homology"/>
<feature type="domain" description="Multidrug resistance protein MdtA-like alpha-helical hairpin" evidence="5">
    <location>
        <begin position="104"/>
        <end position="171"/>
    </location>
</feature>
<dbReference type="OrthoDB" id="9801814at2"/>
<name>A0A4R6SWH3_9SPHI</name>
<dbReference type="Proteomes" id="UP000295620">
    <property type="component" value="Unassembled WGS sequence"/>
</dbReference>
<dbReference type="Pfam" id="PF25876">
    <property type="entry name" value="HH_MFP_RND"/>
    <property type="match status" value="1"/>
</dbReference>
<reference evidence="9 10" key="1">
    <citation type="submission" date="2019-03" db="EMBL/GenBank/DDBJ databases">
        <title>Genomic Encyclopedia of Archaeal and Bacterial Type Strains, Phase II (KMG-II): from individual species to whole genera.</title>
        <authorList>
            <person name="Goeker M."/>
        </authorList>
    </citation>
    <scope>NUCLEOTIDE SEQUENCE [LARGE SCALE GENOMIC DNA]</scope>
    <source>
        <strain evidence="9 10">DSM 19035</strain>
    </source>
</reference>
<dbReference type="GO" id="GO:0022857">
    <property type="term" value="F:transmembrane transporter activity"/>
    <property type="evidence" value="ECO:0007669"/>
    <property type="project" value="InterPro"/>
</dbReference>
<evidence type="ECO:0000256" key="2">
    <source>
        <dbReference type="ARBA" id="ARBA00009477"/>
    </source>
</evidence>
<feature type="coiled-coil region" evidence="3">
    <location>
        <begin position="104"/>
        <end position="169"/>
    </location>
</feature>
<dbReference type="InterPro" id="IPR058626">
    <property type="entry name" value="MdtA-like_b-barrel"/>
</dbReference>
<evidence type="ECO:0000259" key="6">
    <source>
        <dbReference type="Pfam" id="PF25917"/>
    </source>
</evidence>
<evidence type="ECO:0000259" key="7">
    <source>
        <dbReference type="Pfam" id="PF25944"/>
    </source>
</evidence>
<dbReference type="GO" id="GO:0005886">
    <property type="term" value="C:plasma membrane"/>
    <property type="evidence" value="ECO:0007669"/>
    <property type="project" value="TreeGrafter"/>
</dbReference>
<comment type="similarity">
    <text evidence="2">Belongs to the membrane fusion protein (MFP) (TC 8.A.1) family.</text>
</comment>
<dbReference type="NCBIfam" id="TIGR01730">
    <property type="entry name" value="RND_mfp"/>
    <property type="match status" value="1"/>
</dbReference>
<feature type="domain" description="Multidrug resistance protein MdtA-like C-terminal permuted SH3" evidence="8">
    <location>
        <begin position="301"/>
        <end position="359"/>
    </location>
</feature>
<gene>
    <name evidence="9" type="ORF">ATK78_2474</name>
</gene>
<dbReference type="Gene3D" id="1.10.287.470">
    <property type="entry name" value="Helix hairpin bin"/>
    <property type="match status" value="1"/>
</dbReference>
<evidence type="ECO:0000256" key="1">
    <source>
        <dbReference type="ARBA" id="ARBA00004196"/>
    </source>
</evidence>
<sequence>MNTINHIKLGIVILGSITLASCGGNKAPQQQGPPPATPVTTHTVAEESVTTTDTYPGVVVALNEVELRPQVGGYITAIYVADGQKVTKGQKLYEIDRTKYIAAYNAAKADVAVAKANRDKAKKDADRYTRLAEQDAVAKQRVDYALTDLANAQSQVAAAEAAMSSSANDLQRSIIVSPLTGTIGISQVKLGALASPGTTLLNTVSTNDPIAVDISVNQSEIPRFTQLQKNTSAVKDSLFSIQLQDGTIYKRQGRIVAIDRAVDPQTGTIKVRISYPNEGGRLFAGMTVNLKALNKAEDHQLVIPFKAVTEQLGEFNVFVVGDSSKAENRIIKLGKQFDKSVVVSSGLKPGEVIVVDGVQNVRPGSVVQATAPGAAPAGQPGAAQPAAAPVKK</sequence>
<dbReference type="AlphaFoldDB" id="A0A4R6SWH3"/>
<dbReference type="GO" id="GO:0030313">
    <property type="term" value="C:cell envelope"/>
    <property type="evidence" value="ECO:0007669"/>
    <property type="project" value="UniProtKB-SubCell"/>
</dbReference>
<evidence type="ECO:0000313" key="10">
    <source>
        <dbReference type="Proteomes" id="UP000295620"/>
    </source>
</evidence>
<dbReference type="Gene3D" id="2.40.50.100">
    <property type="match status" value="1"/>
</dbReference>
<evidence type="ECO:0000256" key="4">
    <source>
        <dbReference type="SAM" id="MobiDB-lite"/>
    </source>
</evidence>
<protein>
    <submittedName>
        <fullName evidence="9">Membrane fusion protein (Multidrug efflux system)</fullName>
    </submittedName>
</protein>
<keyword evidence="10" id="KW-1185">Reference proteome</keyword>
<dbReference type="EMBL" id="SNYC01000004">
    <property type="protein sequence ID" value="TDQ10308.1"/>
    <property type="molecule type" value="Genomic_DNA"/>
</dbReference>
<evidence type="ECO:0000256" key="3">
    <source>
        <dbReference type="SAM" id="Coils"/>
    </source>
</evidence>
<dbReference type="PANTHER" id="PTHR30158">
    <property type="entry name" value="ACRA/E-RELATED COMPONENT OF DRUG EFFLUX TRANSPORTER"/>
    <property type="match status" value="1"/>
</dbReference>
<feature type="domain" description="Multidrug resistance protein MdtA-like beta-barrel" evidence="7">
    <location>
        <begin position="209"/>
        <end position="291"/>
    </location>
</feature>
<feature type="domain" description="Multidrug resistance protein MdtA-like barrel-sandwich hybrid" evidence="6">
    <location>
        <begin position="63"/>
        <end position="204"/>
    </location>
</feature>
<dbReference type="SUPFAM" id="SSF111369">
    <property type="entry name" value="HlyD-like secretion proteins"/>
    <property type="match status" value="1"/>
</dbReference>
<dbReference type="RefSeq" id="WP_133576324.1">
    <property type="nucleotide sequence ID" value="NZ_SNYC01000004.1"/>
</dbReference>
<dbReference type="InterPro" id="IPR058624">
    <property type="entry name" value="MdtA-like_HH"/>
</dbReference>
<keyword evidence="3" id="KW-0175">Coiled coil</keyword>
<dbReference type="InterPro" id="IPR006143">
    <property type="entry name" value="RND_pump_MFP"/>
</dbReference>
<comment type="caution">
    <text evidence="9">The sequence shown here is derived from an EMBL/GenBank/DDBJ whole genome shotgun (WGS) entry which is preliminary data.</text>
</comment>
<comment type="subcellular location">
    <subcellularLocation>
        <location evidence="1">Cell envelope</location>
    </subcellularLocation>
</comment>
<dbReference type="InterPro" id="IPR058625">
    <property type="entry name" value="MdtA-like_BSH"/>
</dbReference>
<evidence type="ECO:0000259" key="5">
    <source>
        <dbReference type="Pfam" id="PF25876"/>
    </source>
</evidence>
<evidence type="ECO:0000313" key="9">
    <source>
        <dbReference type="EMBL" id="TDQ10308.1"/>
    </source>
</evidence>
<dbReference type="InterPro" id="IPR058627">
    <property type="entry name" value="MdtA-like_C"/>
</dbReference>
<dbReference type="Gene3D" id="2.40.420.20">
    <property type="match status" value="1"/>
</dbReference>
<accession>A0A4R6SWH3</accession>